<protein>
    <submittedName>
        <fullName evidence="1">Uncharacterized protein</fullName>
    </submittedName>
</protein>
<dbReference type="AlphaFoldDB" id="A0A0S4JG83"/>
<dbReference type="Proteomes" id="UP000051952">
    <property type="component" value="Unassembled WGS sequence"/>
</dbReference>
<dbReference type="EMBL" id="CYKH01001724">
    <property type="protein sequence ID" value="CUG89328.1"/>
    <property type="molecule type" value="Genomic_DNA"/>
</dbReference>
<sequence length="416" mass="44698">MNVFKITIEHVQAQEKEYGYHLQLRVGLQQKQETGKQSGRRGGAPTFIPFALWGSNTGAPPPWWNAETCSMEVQPTSGIEWDIGNASNSDYIELPAKGDGTNINSKCQQTIEFQLCKVKVPHDSAMRSSYAKKRATTVYVGKVDVGAVTTGNDVTTTTLVFGETATVTVLVHRLGVIDASAVVPAVQRSISENITMKPPILTLDEVAAAMSARASQALEGSNVHRLLSEWSGALQAVGGQLAPLLATLPFGDLIATAAAGLFAAVMGRGAVLELGADLCGQTVLVLRVLLQPLVREMIIADESTHSLLEQLLAVMEDNVRILDEYNASGTVAQLLKVSSRLDALQQQSAEMHRIFTLMHQLTSFRAQGSHADDMQMLEIVGSTQLLTADSLCEHLLPQLLERLDNVATSTDTAGAP</sequence>
<keyword evidence="2" id="KW-1185">Reference proteome</keyword>
<organism evidence="1 2">
    <name type="scientific">Bodo saltans</name>
    <name type="common">Flagellated protozoan</name>
    <dbReference type="NCBI Taxonomy" id="75058"/>
    <lineage>
        <taxon>Eukaryota</taxon>
        <taxon>Discoba</taxon>
        <taxon>Euglenozoa</taxon>
        <taxon>Kinetoplastea</taxon>
        <taxon>Metakinetoplastina</taxon>
        <taxon>Eubodonida</taxon>
        <taxon>Bodonidae</taxon>
        <taxon>Bodo</taxon>
    </lineage>
</organism>
<name>A0A0S4JG83_BODSA</name>
<accession>A0A0S4JG83</accession>
<evidence type="ECO:0000313" key="1">
    <source>
        <dbReference type="EMBL" id="CUG89328.1"/>
    </source>
</evidence>
<evidence type="ECO:0000313" key="2">
    <source>
        <dbReference type="Proteomes" id="UP000051952"/>
    </source>
</evidence>
<proteinExistence type="predicted"/>
<reference evidence="2" key="1">
    <citation type="submission" date="2015-09" db="EMBL/GenBank/DDBJ databases">
        <authorList>
            <consortium name="Pathogen Informatics"/>
        </authorList>
    </citation>
    <scope>NUCLEOTIDE SEQUENCE [LARGE SCALE GENOMIC DNA]</scope>
    <source>
        <strain evidence="2">Lake Konstanz</strain>
    </source>
</reference>
<gene>
    <name evidence="1" type="ORF">BSAL_20510</name>
</gene>
<dbReference type="VEuPathDB" id="TriTrypDB:BSAL_20510"/>